<dbReference type="GO" id="GO:0006508">
    <property type="term" value="P:proteolysis"/>
    <property type="evidence" value="ECO:0007669"/>
    <property type="project" value="UniProtKB-KW"/>
</dbReference>
<sequence>MLTALVFFIILGVLVLVHEFGHFIAAKKNGIRVEEFGFGLPPRLFGVRKGETLYSINLLPFGGFVKLFGEEYQEIKKDSDPHLKKRSFVYKKPWQKASVIIAGVIGNLLLGWLIISYLFTQGVPVPTKHVIVEKVQKNSPAQSSRLQPKDIILKFIADKEYALDDTSNLLPLTKQFAGKEITLEIQRGEKILRVSIIPRKKYPADQGPLGIVITTFQEKKYSLIETPIYGLIESFNITRTITVELVRISVQIISLKAPAVDVTGPVGIARYTGEAVRIGKNAVLELVALLSLNLAIINILPFPALDGGRLAFVLYEWVRKKRVNERIERNLNVLGLAILLSIAILITIRDIIQIYR</sequence>
<evidence type="ECO:0000313" key="13">
    <source>
        <dbReference type="EMBL" id="PIS15618.1"/>
    </source>
</evidence>
<proteinExistence type="inferred from homology"/>
<evidence type="ECO:0000256" key="6">
    <source>
        <dbReference type="ARBA" id="ARBA00022801"/>
    </source>
</evidence>
<feature type="domain" description="Peptidase M50" evidence="12">
    <location>
        <begin position="7"/>
        <end position="341"/>
    </location>
</feature>
<evidence type="ECO:0000259" key="12">
    <source>
        <dbReference type="Pfam" id="PF02163"/>
    </source>
</evidence>
<dbReference type="Proteomes" id="UP000231198">
    <property type="component" value="Unassembled WGS sequence"/>
</dbReference>
<dbReference type="SUPFAM" id="SSF50156">
    <property type="entry name" value="PDZ domain-like"/>
    <property type="match status" value="1"/>
</dbReference>
<dbReference type="Pfam" id="PF02163">
    <property type="entry name" value="Peptidase_M50"/>
    <property type="match status" value="1"/>
</dbReference>
<evidence type="ECO:0000256" key="10">
    <source>
        <dbReference type="ARBA" id="ARBA00023136"/>
    </source>
</evidence>
<evidence type="ECO:0000256" key="11">
    <source>
        <dbReference type="SAM" id="Phobius"/>
    </source>
</evidence>
<dbReference type="InterPro" id="IPR004387">
    <property type="entry name" value="Pept_M50_Zn"/>
</dbReference>
<dbReference type="EMBL" id="PEZG01000057">
    <property type="protein sequence ID" value="PIS15618.1"/>
    <property type="molecule type" value="Genomic_DNA"/>
</dbReference>
<evidence type="ECO:0000256" key="5">
    <source>
        <dbReference type="ARBA" id="ARBA00022692"/>
    </source>
</evidence>
<keyword evidence="6" id="KW-0378">Hydrolase</keyword>
<dbReference type="GO" id="GO:0016020">
    <property type="term" value="C:membrane"/>
    <property type="evidence" value="ECO:0007669"/>
    <property type="project" value="UniProtKB-SubCell"/>
</dbReference>
<comment type="similarity">
    <text evidence="3">Belongs to the peptidase M50B family.</text>
</comment>
<reference evidence="14" key="1">
    <citation type="submission" date="2017-09" db="EMBL/GenBank/DDBJ databases">
        <title>Depth-based differentiation of microbial function through sediment-hosted aquifers and enrichment of novel symbionts in the deep terrestrial subsurface.</title>
        <authorList>
            <person name="Probst A.J."/>
            <person name="Ladd B."/>
            <person name="Jarett J.K."/>
            <person name="Geller-Mcgrath D.E."/>
            <person name="Sieber C.M.K."/>
            <person name="Emerson J.B."/>
            <person name="Anantharaman K."/>
            <person name="Thomas B.C."/>
            <person name="Malmstrom R."/>
            <person name="Stieglmeier M."/>
            <person name="Klingl A."/>
            <person name="Woyke T."/>
            <person name="Ryan C.M."/>
            <person name="Banfield J.F."/>
        </authorList>
    </citation>
    <scope>NUCLEOTIDE SEQUENCE [LARGE SCALE GENOMIC DNA]</scope>
</reference>
<evidence type="ECO:0000256" key="7">
    <source>
        <dbReference type="ARBA" id="ARBA00022833"/>
    </source>
</evidence>
<feature type="transmembrane region" description="Helical" evidence="11">
    <location>
        <begin position="331"/>
        <end position="352"/>
    </location>
</feature>
<comment type="caution">
    <text evidence="13">The sequence shown here is derived from an EMBL/GenBank/DDBJ whole genome shotgun (WGS) entry which is preliminary data.</text>
</comment>
<evidence type="ECO:0000256" key="3">
    <source>
        <dbReference type="ARBA" id="ARBA00007931"/>
    </source>
</evidence>
<gene>
    <name evidence="13" type="ORF">COT62_02565</name>
</gene>
<comment type="subcellular location">
    <subcellularLocation>
        <location evidence="2">Membrane</location>
        <topology evidence="2">Multi-pass membrane protein</topology>
    </subcellularLocation>
</comment>
<keyword evidence="5 11" id="KW-0812">Transmembrane</keyword>
<dbReference type="PANTHER" id="PTHR42837">
    <property type="entry name" value="REGULATOR OF SIGMA-E PROTEASE RSEP"/>
    <property type="match status" value="1"/>
</dbReference>
<comment type="cofactor">
    <cofactor evidence="1">
        <name>Zn(2+)</name>
        <dbReference type="ChEBI" id="CHEBI:29105"/>
    </cofactor>
</comment>
<dbReference type="PANTHER" id="PTHR42837:SF2">
    <property type="entry name" value="MEMBRANE METALLOPROTEASE ARASP2, CHLOROPLASTIC-RELATED"/>
    <property type="match status" value="1"/>
</dbReference>
<evidence type="ECO:0000256" key="1">
    <source>
        <dbReference type="ARBA" id="ARBA00001947"/>
    </source>
</evidence>
<keyword evidence="8 11" id="KW-1133">Transmembrane helix</keyword>
<evidence type="ECO:0000256" key="4">
    <source>
        <dbReference type="ARBA" id="ARBA00022670"/>
    </source>
</evidence>
<dbReference type="Gene3D" id="2.30.42.10">
    <property type="match status" value="1"/>
</dbReference>
<evidence type="ECO:0000313" key="14">
    <source>
        <dbReference type="Proteomes" id="UP000231198"/>
    </source>
</evidence>
<evidence type="ECO:0000256" key="2">
    <source>
        <dbReference type="ARBA" id="ARBA00004141"/>
    </source>
</evidence>
<dbReference type="InterPro" id="IPR008915">
    <property type="entry name" value="Peptidase_M50"/>
</dbReference>
<dbReference type="GO" id="GO:0004222">
    <property type="term" value="F:metalloendopeptidase activity"/>
    <property type="evidence" value="ECO:0007669"/>
    <property type="project" value="InterPro"/>
</dbReference>
<dbReference type="AlphaFoldDB" id="A0A2H0WUK7"/>
<dbReference type="CDD" id="cd06163">
    <property type="entry name" value="S2P-M50_PDZ_RseP-like"/>
    <property type="match status" value="1"/>
</dbReference>
<keyword evidence="4" id="KW-0645">Protease</keyword>
<protein>
    <recommendedName>
        <fullName evidence="12">Peptidase M50 domain-containing protein</fullName>
    </recommendedName>
</protein>
<evidence type="ECO:0000256" key="9">
    <source>
        <dbReference type="ARBA" id="ARBA00023049"/>
    </source>
</evidence>
<keyword evidence="9" id="KW-0482">Metalloprotease</keyword>
<name>A0A2H0WUK7_9BACT</name>
<accession>A0A2H0WUK7</accession>
<feature type="transmembrane region" description="Helical" evidence="11">
    <location>
        <begin position="97"/>
        <end position="119"/>
    </location>
</feature>
<organism evidence="13 14">
    <name type="scientific">Candidatus Roizmanbacteria bacterium CG09_land_8_20_14_0_10_41_9</name>
    <dbReference type="NCBI Taxonomy" id="1974850"/>
    <lineage>
        <taxon>Bacteria</taxon>
        <taxon>Candidatus Roizmaniibacteriota</taxon>
    </lineage>
</organism>
<dbReference type="InterPro" id="IPR036034">
    <property type="entry name" value="PDZ_sf"/>
</dbReference>
<keyword evidence="7" id="KW-0862">Zinc</keyword>
<evidence type="ECO:0000256" key="8">
    <source>
        <dbReference type="ARBA" id="ARBA00022989"/>
    </source>
</evidence>
<keyword evidence="10 11" id="KW-0472">Membrane</keyword>